<name>A0A398CC70_9BACL</name>
<gene>
    <name evidence="1" type="ORF">D3H35_26550</name>
</gene>
<evidence type="ECO:0008006" key="3">
    <source>
        <dbReference type="Google" id="ProtNLM"/>
    </source>
</evidence>
<keyword evidence="2" id="KW-1185">Reference proteome</keyword>
<dbReference type="AlphaFoldDB" id="A0A398CC70"/>
<evidence type="ECO:0000313" key="2">
    <source>
        <dbReference type="Proteomes" id="UP000266340"/>
    </source>
</evidence>
<proteinExistence type="predicted"/>
<dbReference type="OrthoDB" id="2678548at2"/>
<dbReference type="RefSeq" id="WP_119152150.1">
    <property type="nucleotide sequence ID" value="NZ_JBHSOV010000011.1"/>
</dbReference>
<organism evidence="1 2">
    <name type="scientific">Cohnella faecalis</name>
    <dbReference type="NCBI Taxonomy" id="2315694"/>
    <lineage>
        <taxon>Bacteria</taxon>
        <taxon>Bacillati</taxon>
        <taxon>Bacillota</taxon>
        <taxon>Bacilli</taxon>
        <taxon>Bacillales</taxon>
        <taxon>Paenibacillaceae</taxon>
        <taxon>Cohnella</taxon>
    </lineage>
</organism>
<dbReference type="Proteomes" id="UP000266340">
    <property type="component" value="Unassembled WGS sequence"/>
</dbReference>
<dbReference type="EMBL" id="QXJM01000048">
    <property type="protein sequence ID" value="RIE00756.1"/>
    <property type="molecule type" value="Genomic_DNA"/>
</dbReference>
<sequence length="152" mass="17187">MAGFFDSGPLPAWKELRDLLGKDMPWKLVEQYDKADNAGWLDQFVKEMVSRASQQHSVESHKALASKVTKDAKRVTVTLDLPPGAMSRDLRLHASADRLKISGLPGERRQLLRLPCMVHARTGKATLKGNRLVVKFRRKPAEKNEVELFILE</sequence>
<comment type="caution">
    <text evidence="1">The sequence shown here is derived from an EMBL/GenBank/DDBJ whole genome shotgun (WGS) entry which is preliminary data.</text>
</comment>
<accession>A0A398CC70</accession>
<reference evidence="1 2" key="1">
    <citation type="submission" date="2018-09" db="EMBL/GenBank/DDBJ databases">
        <title>Cohnella cavernae sp. nov., isolated from a karst cave.</title>
        <authorList>
            <person name="Zhu H."/>
        </authorList>
    </citation>
    <scope>NUCLEOTIDE SEQUENCE [LARGE SCALE GENOMIC DNA]</scope>
    <source>
        <strain evidence="1 2">K2E09-144</strain>
    </source>
</reference>
<dbReference type="CDD" id="cd00298">
    <property type="entry name" value="ACD_sHsps_p23-like"/>
    <property type="match status" value="1"/>
</dbReference>
<evidence type="ECO:0000313" key="1">
    <source>
        <dbReference type="EMBL" id="RIE00756.1"/>
    </source>
</evidence>
<protein>
    <recommendedName>
        <fullName evidence="3">Hsp20/alpha crystallin family protein</fullName>
    </recommendedName>
</protein>